<dbReference type="EMBL" id="BGZK01000109">
    <property type="protein sequence ID" value="GBP19580.1"/>
    <property type="molecule type" value="Genomic_DNA"/>
</dbReference>
<proteinExistence type="predicted"/>
<accession>A0A4C1U017</accession>
<sequence>METQGHYLKKQGKSGPQAARAPCTLTRYATRWGAVLYRRGLGGGDWNFVIENMIETVPPRFIYELVNGSTPTPSEGSHASSPHDIAHIQHTEEEDQNKASLKPKDELPPVTLSEVQTLVKSIKTKRHPGLNGIDTNALTELDDVSEQEFLKAPPFLPYCTLHTITIFYIHHQASNSRYSRTIPRFIFVPGGSW</sequence>
<dbReference type="AlphaFoldDB" id="A0A4C1U017"/>
<keyword evidence="2" id="KW-1185">Reference proteome</keyword>
<dbReference type="Proteomes" id="UP000299102">
    <property type="component" value="Unassembled WGS sequence"/>
</dbReference>
<evidence type="ECO:0000313" key="1">
    <source>
        <dbReference type="EMBL" id="GBP19580.1"/>
    </source>
</evidence>
<gene>
    <name evidence="1" type="ORF">EVAR_102128_1</name>
</gene>
<organism evidence="1 2">
    <name type="scientific">Eumeta variegata</name>
    <name type="common">Bagworm moth</name>
    <name type="synonym">Eumeta japonica</name>
    <dbReference type="NCBI Taxonomy" id="151549"/>
    <lineage>
        <taxon>Eukaryota</taxon>
        <taxon>Metazoa</taxon>
        <taxon>Ecdysozoa</taxon>
        <taxon>Arthropoda</taxon>
        <taxon>Hexapoda</taxon>
        <taxon>Insecta</taxon>
        <taxon>Pterygota</taxon>
        <taxon>Neoptera</taxon>
        <taxon>Endopterygota</taxon>
        <taxon>Lepidoptera</taxon>
        <taxon>Glossata</taxon>
        <taxon>Ditrysia</taxon>
        <taxon>Tineoidea</taxon>
        <taxon>Psychidae</taxon>
        <taxon>Oiketicinae</taxon>
        <taxon>Eumeta</taxon>
    </lineage>
</organism>
<dbReference type="STRING" id="151549.A0A4C1U017"/>
<dbReference type="OrthoDB" id="10065625at2759"/>
<protein>
    <submittedName>
        <fullName evidence="1">Uncharacterized protein</fullName>
    </submittedName>
</protein>
<name>A0A4C1U017_EUMVA</name>
<comment type="caution">
    <text evidence="1">The sequence shown here is derived from an EMBL/GenBank/DDBJ whole genome shotgun (WGS) entry which is preliminary data.</text>
</comment>
<reference evidence="1 2" key="1">
    <citation type="journal article" date="2019" name="Commun. Biol.">
        <title>The bagworm genome reveals a unique fibroin gene that provides high tensile strength.</title>
        <authorList>
            <person name="Kono N."/>
            <person name="Nakamura H."/>
            <person name="Ohtoshi R."/>
            <person name="Tomita M."/>
            <person name="Numata K."/>
            <person name="Arakawa K."/>
        </authorList>
    </citation>
    <scope>NUCLEOTIDE SEQUENCE [LARGE SCALE GENOMIC DNA]</scope>
</reference>
<evidence type="ECO:0000313" key="2">
    <source>
        <dbReference type="Proteomes" id="UP000299102"/>
    </source>
</evidence>